<dbReference type="InterPro" id="IPR020449">
    <property type="entry name" value="Tscrpt_reg_AraC-type_HTH"/>
</dbReference>
<dbReference type="GO" id="GO:0043565">
    <property type="term" value="F:sequence-specific DNA binding"/>
    <property type="evidence" value="ECO:0007669"/>
    <property type="project" value="InterPro"/>
</dbReference>
<dbReference type="KEGG" id="pbk:Back11_02860"/>
<dbReference type="Pfam" id="PF12833">
    <property type="entry name" value="HTH_18"/>
    <property type="match status" value="1"/>
</dbReference>
<dbReference type="PANTHER" id="PTHR43280">
    <property type="entry name" value="ARAC-FAMILY TRANSCRIPTIONAL REGULATOR"/>
    <property type="match status" value="1"/>
</dbReference>
<reference evidence="1 2" key="1">
    <citation type="submission" date="2018-11" db="EMBL/GenBank/DDBJ databases">
        <title>Complete genome sequence of Paenibacillus baekrokdamisoli strain KCTC 33723.</title>
        <authorList>
            <person name="Kang S.W."/>
            <person name="Lee K.C."/>
            <person name="Kim K.K."/>
            <person name="Kim J.S."/>
            <person name="Kim D.S."/>
            <person name="Ko S.H."/>
            <person name="Yang S.H."/>
            <person name="Lee J.S."/>
        </authorList>
    </citation>
    <scope>NUCLEOTIDE SEQUENCE [LARGE SCALE GENOMIC DNA]</scope>
    <source>
        <strain evidence="1 2">KCTC 33723</strain>
    </source>
</reference>
<proteinExistence type="predicted"/>
<dbReference type="InterPro" id="IPR003313">
    <property type="entry name" value="AraC-bd"/>
</dbReference>
<accession>A0A3G9IZ92</accession>
<evidence type="ECO:0000313" key="2">
    <source>
        <dbReference type="Proteomes" id="UP000275368"/>
    </source>
</evidence>
<dbReference type="SUPFAM" id="SSF51215">
    <property type="entry name" value="Regulatory protein AraC"/>
    <property type="match status" value="1"/>
</dbReference>
<dbReference type="InterPro" id="IPR009057">
    <property type="entry name" value="Homeodomain-like_sf"/>
</dbReference>
<dbReference type="Pfam" id="PF02311">
    <property type="entry name" value="AraC_binding"/>
    <property type="match status" value="1"/>
</dbReference>
<dbReference type="GO" id="GO:0003700">
    <property type="term" value="F:DNA-binding transcription factor activity"/>
    <property type="evidence" value="ECO:0007669"/>
    <property type="project" value="InterPro"/>
</dbReference>
<dbReference type="Gene3D" id="2.60.120.10">
    <property type="entry name" value="Jelly Rolls"/>
    <property type="match status" value="1"/>
</dbReference>
<dbReference type="PRINTS" id="PR00032">
    <property type="entry name" value="HTHARAC"/>
</dbReference>
<dbReference type="Gene3D" id="1.10.10.60">
    <property type="entry name" value="Homeodomain-like"/>
    <property type="match status" value="2"/>
</dbReference>
<dbReference type="SUPFAM" id="SSF46689">
    <property type="entry name" value="Homeodomain-like"/>
    <property type="match status" value="2"/>
</dbReference>
<dbReference type="InterPro" id="IPR018062">
    <property type="entry name" value="HTH_AraC-typ_CS"/>
</dbReference>
<name>A0A3G9IZ92_9BACL</name>
<dbReference type="RefSeq" id="WP_125653369.1">
    <property type="nucleotide sequence ID" value="NZ_AP019308.1"/>
</dbReference>
<dbReference type="PROSITE" id="PS01124">
    <property type="entry name" value="HTH_ARAC_FAMILY_2"/>
    <property type="match status" value="1"/>
</dbReference>
<dbReference type="PANTHER" id="PTHR43280:SF2">
    <property type="entry name" value="HTH-TYPE TRANSCRIPTIONAL REGULATOR EXSA"/>
    <property type="match status" value="1"/>
</dbReference>
<protein>
    <submittedName>
        <fullName evidence="1">AraC family transcriptional regulator</fullName>
    </submittedName>
</protein>
<dbReference type="InterPro" id="IPR014710">
    <property type="entry name" value="RmlC-like_jellyroll"/>
</dbReference>
<sequence>MTVSPYKEDTPIPDQSFPINVFTVTGIHLHWHDHIEWIYVKEGKVRIQIDAAYEQLHKGELAFVNTKQLHSAVQLTPDTELICIVFNEALVRGSGLDITELHYFMPYLQQPMKWPSLMRQSDPYIEEMNDAFSRLIHEFIRKDAGFELLIKAELLRIFGLYFRYAQKDAALAPPRLQKAHDLTRLLHMLRERYSESISINEAARMVSLSPNHFCRIFKQVTGKTFVEYIHIIRVQEAEQLLIETDIPITEIGDLVGFSNMTYFGRVFKKIKNVTPSDIRRRIPSP</sequence>
<dbReference type="PROSITE" id="PS00041">
    <property type="entry name" value="HTH_ARAC_FAMILY_1"/>
    <property type="match status" value="1"/>
</dbReference>
<organism evidence="1 2">
    <name type="scientific">Paenibacillus baekrokdamisoli</name>
    <dbReference type="NCBI Taxonomy" id="1712516"/>
    <lineage>
        <taxon>Bacteria</taxon>
        <taxon>Bacillati</taxon>
        <taxon>Bacillota</taxon>
        <taxon>Bacilli</taxon>
        <taxon>Bacillales</taxon>
        <taxon>Paenibacillaceae</taxon>
        <taxon>Paenibacillus</taxon>
    </lineage>
</organism>
<dbReference type="EMBL" id="AP019308">
    <property type="protein sequence ID" value="BBH18941.1"/>
    <property type="molecule type" value="Genomic_DNA"/>
</dbReference>
<dbReference type="OrthoDB" id="9791615at2"/>
<dbReference type="AlphaFoldDB" id="A0A3G9IZ92"/>
<dbReference type="CDD" id="cd02208">
    <property type="entry name" value="cupin_RmlC-like"/>
    <property type="match status" value="1"/>
</dbReference>
<dbReference type="Proteomes" id="UP000275368">
    <property type="component" value="Chromosome"/>
</dbReference>
<dbReference type="SMART" id="SM00342">
    <property type="entry name" value="HTH_ARAC"/>
    <property type="match status" value="1"/>
</dbReference>
<keyword evidence="2" id="KW-1185">Reference proteome</keyword>
<evidence type="ECO:0000313" key="1">
    <source>
        <dbReference type="EMBL" id="BBH18941.1"/>
    </source>
</evidence>
<gene>
    <name evidence="1" type="ORF">Back11_02860</name>
</gene>
<dbReference type="InterPro" id="IPR018060">
    <property type="entry name" value="HTH_AraC"/>
</dbReference>
<dbReference type="InterPro" id="IPR037923">
    <property type="entry name" value="HTH-like"/>
</dbReference>